<evidence type="ECO:0000259" key="2">
    <source>
        <dbReference type="Pfam" id="PF00646"/>
    </source>
</evidence>
<proteinExistence type="predicted"/>
<dbReference type="Proteomes" id="UP001417504">
    <property type="component" value="Unassembled WGS sequence"/>
</dbReference>
<organism evidence="3 4">
    <name type="scientific">Stephania japonica</name>
    <dbReference type="NCBI Taxonomy" id="461633"/>
    <lineage>
        <taxon>Eukaryota</taxon>
        <taxon>Viridiplantae</taxon>
        <taxon>Streptophyta</taxon>
        <taxon>Embryophyta</taxon>
        <taxon>Tracheophyta</taxon>
        <taxon>Spermatophyta</taxon>
        <taxon>Magnoliopsida</taxon>
        <taxon>Ranunculales</taxon>
        <taxon>Menispermaceae</taxon>
        <taxon>Menispermoideae</taxon>
        <taxon>Cissampelideae</taxon>
        <taxon>Stephania</taxon>
    </lineage>
</organism>
<dbReference type="Gene3D" id="3.80.10.10">
    <property type="entry name" value="Ribonuclease Inhibitor"/>
    <property type="match status" value="2"/>
</dbReference>
<dbReference type="EMBL" id="JBBNAE010000006">
    <property type="protein sequence ID" value="KAK9117456.1"/>
    <property type="molecule type" value="Genomic_DNA"/>
</dbReference>
<feature type="region of interest" description="Disordered" evidence="1">
    <location>
        <begin position="649"/>
        <end position="685"/>
    </location>
</feature>
<dbReference type="AlphaFoldDB" id="A0AAP0IKZ0"/>
<feature type="domain" description="F-box" evidence="2">
    <location>
        <begin position="198"/>
        <end position="233"/>
    </location>
</feature>
<dbReference type="InterPro" id="IPR032675">
    <property type="entry name" value="LRR_dom_sf"/>
</dbReference>
<sequence>MTLDFSGRAVFPLKVSEEVSVSSISDGNDWCVLEGTSEKGSYDECGKPRCVNWELENCCVFGRDRSGKESCREPVGGDVVELLPLDPFDMGVIATFAAVSSWVDGCEKDILNVFSKDGSICVFDKLRILYGIDGRVEQNGKELELNGCLLCSEKLGIGERALNSCRKDFGNGKECCGASRKEAEMGSVSCYDGNEVDPSDVLPFCFRFLGVQDLLAMESVCKSLRFAAQDDILPWRSIHINQNLSEKITNDTLMLLSNKAQGHLQSLSLVDCRKITDNGLKSVLDRNPRLTKLNVSGCTKITVDGLISILKAFQSSATEGIKRLRIGERYGLTQEHLAELKSLIVPEECVHPKPDPHFYVTGHSSMSLEDDRSIDVEGCPKCQNARLVYDCPADGCPWKQSDKQPCRGCRISAAAQCRDGEKGDNLKAYYLQLFGDSVIHCICICEWLLLLQAALTCSSFVDQMLHKKPVVQDRLSAVQPNLFGDIQLTTAELKVRMTLNYSHRPIFCTNPSEDNLVSSAKFSNGYVGGIQDWGMEGFGIPQFFNWEIGSPFDCGMDKRGCRGGSQSPVAGDFDFLPSDPFGMGISATFTAITGWVEEIDADSLDFMWNKAMKFQAEPGNMGFFEKSNSILGGFDWWAYGDGLRDGGHASVSNADESPRGFGNEHSHVPSQQSNELGEGSSGCSCSGGDGAPHDALLFSLGHLGVQDRLSVEMVCKSLHSAVRNDAYMWKSIHIDQPLNERINDDALLQLTKRAQGNVQCLSLVECLKISDDGLRRVLDSNPRLTKLNVAGCTKLTVDGIIDNLKAFKSSGTSGIKNLRIGGRYGVTLKHFEELKSLVGAENDMQPASHKQQFYRCGYSSISCDDERAIDIEVCPRCQNLRVVYDCPAESCQEKRSGLQMCRACLICIARCFECGRCIRDSEYEETFCLDLLCLDCGKQPVQCQEGDPASESSISPQLPQACSGNLTG</sequence>
<dbReference type="SMART" id="SM00367">
    <property type="entry name" value="LRR_CC"/>
    <property type="match status" value="4"/>
</dbReference>
<evidence type="ECO:0000313" key="4">
    <source>
        <dbReference type="Proteomes" id="UP001417504"/>
    </source>
</evidence>
<dbReference type="SUPFAM" id="SSF52047">
    <property type="entry name" value="RNI-like"/>
    <property type="match status" value="2"/>
</dbReference>
<dbReference type="InterPro" id="IPR001611">
    <property type="entry name" value="Leu-rich_rpt"/>
</dbReference>
<dbReference type="PANTHER" id="PTHR13382">
    <property type="entry name" value="MITOCHONDRIAL ATP SYNTHASE COUPLING FACTOR B"/>
    <property type="match status" value="1"/>
</dbReference>
<dbReference type="Pfam" id="PF13516">
    <property type="entry name" value="LRR_6"/>
    <property type="match status" value="2"/>
</dbReference>
<dbReference type="InterPro" id="IPR050648">
    <property type="entry name" value="F-box_LRR-repeat"/>
</dbReference>
<dbReference type="InterPro" id="IPR006553">
    <property type="entry name" value="Leu-rich_rpt_Cys-con_subtyp"/>
</dbReference>
<dbReference type="InterPro" id="IPR001810">
    <property type="entry name" value="F-box_dom"/>
</dbReference>
<accession>A0AAP0IKZ0</accession>
<name>A0AAP0IKZ0_9MAGN</name>
<dbReference type="GO" id="GO:0005737">
    <property type="term" value="C:cytoplasm"/>
    <property type="evidence" value="ECO:0007669"/>
    <property type="project" value="TreeGrafter"/>
</dbReference>
<gene>
    <name evidence="3" type="ORF">Sjap_016403</name>
</gene>
<dbReference type="PANTHER" id="PTHR13382:SF20">
    <property type="entry name" value="F-BOX PROTEIN SKIP14-LIKE"/>
    <property type="match status" value="1"/>
</dbReference>
<dbReference type="Pfam" id="PF00646">
    <property type="entry name" value="F-box"/>
    <property type="match status" value="1"/>
</dbReference>
<keyword evidence="4" id="KW-1185">Reference proteome</keyword>
<reference evidence="3 4" key="1">
    <citation type="submission" date="2024-01" db="EMBL/GenBank/DDBJ databases">
        <title>Genome assemblies of Stephania.</title>
        <authorList>
            <person name="Yang L."/>
        </authorList>
    </citation>
    <scope>NUCLEOTIDE SEQUENCE [LARGE SCALE GENOMIC DNA]</scope>
    <source>
        <strain evidence="3">QJT</strain>
        <tissue evidence="3">Leaf</tissue>
    </source>
</reference>
<dbReference type="InterPro" id="IPR036047">
    <property type="entry name" value="F-box-like_dom_sf"/>
</dbReference>
<feature type="region of interest" description="Disordered" evidence="1">
    <location>
        <begin position="947"/>
        <end position="968"/>
    </location>
</feature>
<feature type="compositionally biased region" description="Polar residues" evidence="1">
    <location>
        <begin position="950"/>
        <end position="968"/>
    </location>
</feature>
<evidence type="ECO:0000313" key="3">
    <source>
        <dbReference type="EMBL" id="KAK9117456.1"/>
    </source>
</evidence>
<feature type="compositionally biased region" description="Basic and acidic residues" evidence="1">
    <location>
        <begin position="656"/>
        <end position="667"/>
    </location>
</feature>
<comment type="caution">
    <text evidence="3">The sequence shown here is derived from an EMBL/GenBank/DDBJ whole genome shotgun (WGS) entry which is preliminary data.</text>
</comment>
<protein>
    <recommendedName>
        <fullName evidence="2">F-box domain-containing protein</fullName>
    </recommendedName>
</protein>
<evidence type="ECO:0000256" key="1">
    <source>
        <dbReference type="SAM" id="MobiDB-lite"/>
    </source>
</evidence>
<dbReference type="SUPFAM" id="SSF81383">
    <property type="entry name" value="F-box domain"/>
    <property type="match status" value="1"/>
</dbReference>